<dbReference type="InterPro" id="IPR036249">
    <property type="entry name" value="Thioredoxin-like_sf"/>
</dbReference>
<dbReference type="PANTHER" id="PTHR43968:SF6">
    <property type="entry name" value="GLUTATHIONE S-TRANSFERASE OMEGA"/>
    <property type="match status" value="1"/>
</dbReference>
<dbReference type="SFLD" id="SFLDS00019">
    <property type="entry name" value="Glutathione_Transferase_(cytos"/>
    <property type="match status" value="1"/>
</dbReference>
<organism evidence="3 4">
    <name type="scientific">Pseudomonas segetis</name>
    <dbReference type="NCBI Taxonomy" id="298908"/>
    <lineage>
        <taxon>Bacteria</taxon>
        <taxon>Pseudomonadati</taxon>
        <taxon>Pseudomonadota</taxon>
        <taxon>Gammaproteobacteria</taxon>
        <taxon>Pseudomonadales</taxon>
        <taxon>Pseudomonadaceae</taxon>
        <taxon>Pseudomonas</taxon>
    </lineage>
</organism>
<dbReference type="CDD" id="cd03182">
    <property type="entry name" value="GST_C_GTT2_like"/>
    <property type="match status" value="1"/>
</dbReference>
<evidence type="ECO:0000313" key="4">
    <source>
        <dbReference type="Proteomes" id="UP000242915"/>
    </source>
</evidence>
<gene>
    <name evidence="3" type="ORF">SAMN05216255_2898</name>
</gene>
<dbReference type="Proteomes" id="UP000242915">
    <property type="component" value="Unassembled WGS sequence"/>
</dbReference>
<dbReference type="GO" id="GO:0016740">
    <property type="term" value="F:transferase activity"/>
    <property type="evidence" value="ECO:0007669"/>
    <property type="project" value="UniProtKB-KW"/>
</dbReference>
<sequence length="233" mass="25549">MTTAPHQRVACAAPSMKIYDWFNGPYPARVRIALAEKGLLSKVEFVSVNLWTGEHKAPEFLAINYSGTLPVLELGDGTLIAECTAITQYLDSLDGEPTLSGKTALEKGLIHMMTKRAEIEFLDAVSMYFHHATPGLGPKVELYQNAEWGEKMGEKAIRGMHYFDSLLMDQPFVAGDTFSMADIALLGGMIFAGLVKLAVPEACVALRAWHSRMQERPSVKTWQALVEQGSSGV</sequence>
<dbReference type="InterPro" id="IPR034346">
    <property type="entry name" value="Gtt2-like_C"/>
</dbReference>
<dbReference type="GO" id="GO:0005737">
    <property type="term" value="C:cytoplasm"/>
    <property type="evidence" value="ECO:0007669"/>
    <property type="project" value="TreeGrafter"/>
</dbReference>
<dbReference type="AlphaFoldDB" id="A0A239G409"/>
<keyword evidence="4" id="KW-1185">Reference proteome</keyword>
<keyword evidence="3" id="KW-0808">Transferase</keyword>
<dbReference type="InterPro" id="IPR004046">
    <property type="entry name" value="GST_C"/>
</dbReference>
<dbReference type="InterPro" id="IPR010987">
    <property type="entry name" value="Glutathione-S-Trfase_C-like"/>
</dbReference>
<evidence type="ECO:0000259" key="2">
    <source>
        <dbReference type="PROSITE" id="PS50405"/>
    </source>
</evidence>
<dbReference type="Pfam" id="PF13409">
    <property type="entry name" value="GST_N_2"/>
    <property type="match status" value="1"/>
</dbReference>
<dbReference type="InterPro" id="IPR050983">
    <property type="entry name" value="GST_Omega/HSP26"/>
</dbReference>
<dbReference type="EMBL" id="FZOG01000003">
    <property type="protein sequence ID" value="SNS63352.1"/>
    <property type="molecule type" value="Genomic_DNA"/>
</dbReference>
<dbReference type="PROSITE" id="PS50405">
    <property type="entry name" value="GST_CTER"/>
    <property type="match status" value="1"/>
</dbReference>
<dbReference type="InterPro" id="IPR040079">
    <property type="entry name" value="Glutathione_S-Trfase"/>
</dbReference>
<dbReference type="Pfam" id="PF14497">
    <property type="entry name" value="GST_C_3"/>
    <property type="match status" value="1"/>
</dbReference>
<dbReference type="InterPro" id="IPR034345">
    <property type="entry name" value="Gtt2-like_N"/>
</dbReference>
<reference evidence="4" key="1">
    <citation type="submission" date="2017-06" db="EMBL/GenBank/DDBJ databases">
        <authorList>
            <person name="Varghese N."/>
            <person name="Submissions S."/>
        </authorList>
    </citation>
    <scope>NUCLEOTIDE SEQUENCE [LARGE SCALE GENOMIC DNA]</scope>
    <source>
        <strain evidence="4">CIP 108523</strain>
    </source>
</reference>
<dbReference type="Gene3D" id="1.20.1050.10">
    <property type="match status" value="1"/>
</dbReference>
<proteinExistence type="predicted"/>
<dbReference type="SUPFAM" id="SSF52833">
    <property type="entry name" value="Thioredoxin-like"/>
    <property type="match status" value="1"/>
</dbReference>
<evidence type="ECO:0000313" key="3">
    <source>
        <dbReference type="EMBL" id="SNS63352.1"/>
    </source>
</evidence>
<accession>A0A239G409</accession>
<feature type="domain" description="GST C-terminal" evidence="2">
    <location>
        <begin position="103"/>
        <end position="233"/>
    </location>
</feature>
<dbReference type="Gene3D" id="3.40.30.10">
    <property type="entry name" value="Glutaredoxin"/>
    <property type="match status" value="1"/>
</dbReference>
<dbReference type="InterPro" id="IPR036282">
    <property type="entry name" value="Glutathione-S-Trfase_C_sf"/>
</dbReference>
<dbReference type="SUPFAM" id="SSF47616">
    <property type="entry name" value="GST C-terminal domain-like"/>
    <property type="match status" value="1"/>
</dbReference>
<dbReference type="SFLD" id="SFLDG00358">
    <property type="entry name" value="Main_(cytGST)"/>
    <property type="match status" value="1"/>
</dbReference>
<name>A0A239G409_9PSED</name>
<dbReference type="InterPro" id="IPR004045">
    <property type="entry name" value="Glutathione_S-Trfase_N"/>
</dbReference>
<dbReference type="CDD" id="cd03051">
    <property type="entry name" value="GST_N_GTT2_like"/>
    <property type="match status" value="1"/>
</dbReference>
<dbReference type="PROSITE" id="PS50404">
    <property type="entry name" value="GST_NTER"/>
    <property type="match status" value="1"/>
</dbReference>
<dbReference type="PANTHER" id="PTHR43968">
    <property type="match status" value="1"/>
</dbReference>
<evidence type="ECO:0000259" key="1">
    <source>
        <dbReference type="PROSITE" id="PS50404"/>
    </source>
</evidence>
<protein>
    <submittedName>
        <fullName evidence="3">Glutathione S-transferase</fullName>
    </submittedName>
</protein>
<feature type="domain" description="GST N-terminal" evidence="1">
    <location>
        <begin position="14"/>
        <end position="98"/>
    </location>
</feature>